<feature type="compositionally biased region" description="Polar residues" evidence="1">
    <location>
        <begin position="97"/>
        <end position="107"/>
    </location>
</feature>
<sequence>MPDYKDILKKGWHPEKSGASIKGSVKSLVGRGDDKSKYEHHTARPLSSLKDPSSFAPPPKRTNTGSLSNPAGSPTLPQQQEQPTAQDEPPKPPKPRSLNTTGLSTANLPPPPARRDVPSRPSSTSSAGGVPLPPARYSPDFSQAPRAPPALPPRLPPRSPPTTGGNALASLTQSISAASINDRTAPVSKPNQGAIDRLSAAGISVPGLGIGGTTTSQPPPPPRTSSPVARQSPQIPAGLSSHLAKAATSTFAQKHQQQSQESGSGARSGGYEGLAKAGLSRYNSATPEQKTALHGAAKEGFNRYQSATPEQKAAVQGAAASAARGGLDRYNNATPEQKAAVQGAATSAARSGINRYQTATPEQKAAVSGAATSMFSGAVAAAKKKPPPPPPAKKPQFLSNRATQEEEAPPPIPLGTRPF</sequence>
<accession>A0AAN6WH46</accession>
<keyword evidence="3" id="KW-1185">Reference proteome</keyword>
<dbReference type="Proteomes" id="UP001302321">
    <property type="component" value="Unassembled WGS sequence"/>
</dbReference>
<protein>
    <submittedName>
        <fullName evidence="2">Uncharacterized protein</fullName>
    </submittedName>
</protein>
<feature type="compositionally biased region" description="Polar residues" evidence="1">
    <location>
        <begin position="247"/>
        <end position="265"/>
    </location>
</feature>
<name>A0AAN6WH46_9PEZI</name>
<feature type="compositionally biased region" description="Polar residues" evidence="1">
    <location>
        <begin position="162"/>
        <end position="182"/>
    </location>
</feature>
<feature type="region of interest" description="Disordered" evidence="1">
    <location>
        <begin position="297"/>
        <end position="320"/>
    </location>
</feature>
<comment type="caution">
    <text evidence="2">The sequence shown here is derived from an EMBL/GenBank/DDBJ whole genome shotgun (WGS) entry which is preliminary data.</text>
</comment>
<feature type="compositionally biased region" description="Basic and acidic residues" evidence="1">
    <location>
        <begin position="31"/>
        <end position="42"/>
    </location>
</feature>
<reference evidence="2" key="2">
    <citation type="submission" date="2023-05" db="EMBL/GenBank/DDBJ databases">
        <authorList>
            <consortium name="Lawrence Berkeley National Laboratory"/>
            <person name="Steindorff A."/>
            <person name="Hensen N."/>
            <person name="Bonometti L."/>
            <person name="Westerberg I."/>
            <person name="Brannstrom I.O."/>
            <person name="Guillou S."/>
            <person name="Cros-Aarteil S."/>
            <person name="Calhoun S."/>
            <person name="Haridas S."/>
            <person name="Kuo A."/>
            <person name="Mondo S."/>
            <person name="Pangilinan J."/>
            <person name="Riley R."/>
            <person name="Labutti K."/>
            <person name="Andreopoulos B."/>
            <person name="Lipzen A."/>
            <person name="Chen C."/>
            <person name="Yanf M."/>
            <person name="Daum C."/>
            <person name="Ng V."/>
            <person name="Clum A."/>
            <person name="Ohm R."/>
            <person name="Martin F."/>
            <person name="Silar P."/>
            <person name="Natvig D."/>
            <person name="Lalanne C."/>
            <person name="Gautier V."/>
            <person name="Ament-Velasquez S.L."/>
            <person name="Kruys A."/>
            <person name="Hutchinson M.I."/>
            <person name="Powell A.J."/>
            <person name="Barry K."/>
            <person name="Miller A.N."/>
            <person name="Grigoriev I.V."/>
            <person name="Debuchy R."/>
            <person name="Gladieux P."/>
            <person name="Thoren M.H."/>
            <person name="Johannesson H."/>
        </authorList>
    </citation>
    <scope>NUCLEOTIDE SEQUENCE</scope>
    <source>
        <strain evidence="2">CBS 892.96</strain>
    </source>
</reference>
<evidence type="ECO:0000256" key="1">
    <source>
        <dbReference type="SAM" id="MobiDB-lite"/>
    </source>
</evidence>
<evidence type="ECO:0000313" key="2">
    <source>
        <dbReference type="EMBL" id="KAK4180032.1"/>
    </source>
</evidence>
<feature type="compositionally biased region" description="Pro residues" evidence="1">
    <location>
        <begin position="146"/>
        <end position="160"/>
    </location>
</feature>
<feature type="region of interest" description="Disordered" evidence="1">
    <location>
        <begin position="379"/>
        <end position="419"/>
    </location>
</feature>
<organism evidence="2 3">
    <name type="scientific">Triangularia setosa</name>
    <dbReference type="NCBI Taxonomy" id="2587417"/>
    <lineage>
        <taxon>Eukaryota</taxon>
        <taxon>Fungi</taxon>
        <taxon>Dikarya</taxon>
        <taxon>Ascomycota</taxon>
        <taxon>Pezizomycotina</taxon>
        <taxon>Sordariomycetes</taxon>
        <taxon>Sordariomycetidae</taxon>
        <taxon>Sordariales</taxon>
        <taxon>Podosporaceae</taxon>
        <taxon>Triangularia</taxon>
    </lineage>
</organism>
<evidence type="ECO:0000313" key="3">
    <source>
        <dbReference type="Proteomes" id="UP001302321"/>
    </source>
</evidence>
<feature type="compositionally biased region" description="Basic and acidic residues" evidence="1">
    <location>
        <begin position="1"/>
        <end position="16"/>
    </location>
</feature>
<gene>
    <name evidence="2" type="ORF">QBC36DRAFT_321060</name>
</gene>
<dbReference type="EMBL" id="MU866105">
    <property type="protein sequence ID" value="KAK4180032.1"/>
    <property type="molecule type" value="Genomic_DNA"/>
</dbReference>
<proteinExistence type="predicted"/>
<feature type="compositionally biased region" description="Polar residues" evidence="1">
    <location>
        <begin position="61"/>
        <end position="85"/>
    </location>
</feature>
<feature type="region of interest" description="Disordered" evidence="1">
    <location>
        <begin position="1"/>
        <end position="272"/>
    </location>
</feature>
<reference evidence="2" key="1">
    <citation type="journal article" date="2023" name="Mol. Phylogenet. Evol.">
        <title>Genome-scale phylogeny and comparative genomics of the fungal order Sordariales.</title>
        <authorList>
            <person name="Hensen N."/>
            <person name="Bonometti L."/>
            <person name="Westerberg I."/>
            <person name="Brannstrom I.O."/>
            <person name="Guillou S."/>
            <person name="Cros-Aarteil S."/>
            <person name="Calhoun S."/>
            <person name="Haridas S."/>
            <person name="Kuo A."/>
            <person name="Mondo S."/>
            <person name="Pangilinan J."/>
            <person name="Riley R."/>
            <person name="LaButti K."/>
            <person name="Andreopoulos B."/>
            <person name="Lipzen A."/>
            <person name="Chen C."/>
            <person name="Yan M."/>
            <person name="Daum C."/>
            <person name="Ng V."/>
            <person name="Clum A."/>
            <person name="Steindorff A."/>
            <person name="Ohm R.A."/>
            <person name="Martin F."/>
            <person name="Silar P."/>
            <person name="Natvig D.O."/>
            <person name="Lalanne C."/>
            <person name="Gautier V."/>
            <person name="Ament-Velasquez S.L."/>
            <person name="Kruys A."/>
            <person name="Hutchinson M.I."/>
            <person name="Powell A.J."/>
            <person name="Barry K."/>
            <person name="Miller A.N."/>
            <person name="Grigoriev I.V."/>
            <person name="Debuchy R."/>
            <person name="Gladieux P."/>
            <person name="Hiltunen Thoren M."/>
            <person name="Johannesson H."/>
        </authorList>
    </citation>
    <scope>NUCLEOTIDE SEQUENCE</scope>
    <source>
        <strain evidence="2">CBS 892.96</strain>
    </source>
</reference>
<dbReference type="AlphaFoldDB" id="A0AAN6WH46"/>